<dbReference type="PANTHER" id="PTHR47595">
    <property type="entry name" value="HEAT SHOCK 70 KDA PROTEIN 14"/>
    <property type="match status" value="1"/>
</dbReference>
<dbReference type="Pfam" id="PF13837">
    <property type="entry name" value="Myb_DNA-bind_4"/>
    <property type="match status" value="1"/>
</dbReference>
<dbReference type="Proteomes" id="UP000694571">
    <property type="component" value="Unplaced"/>
</dbReference>
<feature type="compositionally biased region" description="Polar residues" evidence="7">
    <location>
        <begin position="239"/>
        <end position="249"/>
    </location>
</feature>
<dbReference type="Gene3D" id="3.30.30.30">
    <property type="match status" value="1"/>
</dbReference>
<comment type="similarity">
    <text evidence="1">Belongs to the heat shock protein 70 family.</text>
</comment>
<dbReference type="Proteomes" id="UP000694727">
    <property type="component" value="Unplaced"/>
</dbReference>
<keyword evidence="4" id="KW-0547">Nucleotide-binding</keyword>
<evidence type="ECO:0000256" key="6">
    <source>
        <dbReference type="ARBA" id="ARBA00024825"/>
    </source>
</evidence>
<protein>
    <recommendedName>
        <fullName evidence="3">Heat shock 70 kDa protein 14</fullName>
    </recommendedName>
</protein>
<dbReference type="FunFam" id="3.30.30.30:FF:000008">
    <property type="entry name" value="heat shock 70 kDa protein 14"/>
    <property type="match status" value="1"/>
</dbReference>
<evidence type="ECO:0000256" key="4">
    <source>
        <dbReference type="ARBA" id="ARBA00022741"/>
    </source>
</evidence>
<comment type="subunit">
    <text evidence="2">Component of ribosome-associated complex (RAC), a heterodimer composed of Hsp70/DnaK-type chaperone HSPA14 and Hsp40/DnaJ-type chaperone DNAJC2.</text>
</comment>
<dbReference type="InterPro" id="IPR043129">
    <property type="entry name" value="ATPase_NBD"/>
</dbReference>
<dbReference type="FunFam" id="2.60.34.10:FF:000013">
    <property type="entry name" value="Heat shock 70 kDa protein 14"/>
    <property type="match status" value="1"/>
</dbReference>
<dbReference type="Gene3D" id="1.10.10.60">
    <property type="entry name" value="Homeodomain-like"/>
    <property type="match status" value="1"/>
</dbReference>
<dbReference type="GO" id="GO:0005524">
    <property type="term" value="F:ATP binding"/>
    <property type="evidence" value="ECO:0007669"/>
    <property type="project" value="UniProtKB-KW"/>
</dbReference>
<dbReference type="GO" id="GO:0140662">
    <property type="term" value="F:ATP-dependent protein folding chaperone"/>
    <property type="evidence" value="ECO:0007669"/>
    <property type="project" value="InterPro"/>
</dbReference>
<dbReference type="PROSITE" id="PS01036">
    <property type="entry name" value="HSP70_3"/>
    <property type="match status" value="1"/>
</dbReference>
<dbReference type="InterPro" id="IPR029047">
    <property type="entry name" value="HSP70_peptide-bd_sf"/>
</dbReference>
<name>A0A8D1C536_PIG</name>
<dbReference type="Ensembl" id="ENSSSCT00025047075.1">
    <property type="protein sequence ID" value="ENSSSCP00025020174.1"/>
    <property type="gene ID" value="ENSSSCG00025034467.1"/>
</dbReference>
<dbReference type="Proteomes" id="UP000694570">
    <property type="component" value="Unplaced"/>
</dbReference>
<evidence type="ECO:0000256" key="3">
    <source>
        <dbReference type="ARBA" id="ARBA00018766"/>
    </source>
</evidence>
<feature type="region of interest" description="Disordered" evidence="7">
    <location>
        <begin position="125"/>
        <end position="149"/>
    </location>
</feature>
<organism evidence="9 10">
    <name type="scientific">Sus scrofa</name>
    <name type="common">Pig</name>
    <dbReference type="NCBI Taxonomy" id="9823"/>
    <lineage>
        <taxon>Eukaryota</taxon>
        <taxon>Metazoa</taxon>
        <taxon>Chordata</taxon>
        <taxon>Craniata</taxon>
        <taxon>Vertebrata</taxon>
        <taxon>Euteleostomi</taxon>
        <taxon>Mammalia</taxon>
        <taxon>Eutheria</taxon>
        <taxon>Laurasiatheria</taxon>
        <taxon>Artiodactyla</taxon>
        <taxon>Suina</taxon>
        <taxon>Suidae</taxon>
        <taxon>Sus</taxon>
    </lineage>
</organism>
<dbReference type="PANTHER" id="PTHR47595:SF2">
    <property type="entry name" value="MYB_SANT-LIKE DNA-BINDING DOMAIN-CONTAINING PROTEIN 7"/>
    <property type="match status" value="1"/>
</dbReference>
<feature type="domain" description="Myb/SANT-like DNA-binding" evidence="8">
    <location>
        <begin position="11"/>
        <end position="99"/>
    </location>
</feature>
<dbReference type="Proteomes" id="UP000694722">
    <property type="component" value="Unplaced"/>
</dbReference>
<evidence type="ECO:0000256" key="1">
    <source>
        <dbReference type="ARBA" id="ARBA00007381"/>
    </source>
</evidence>
<accession>A0A8D1C536</accession>
<dbReference type="InterPro" id="IPR013126">
    <property type="entry name" value="Hsp_70_fam"/>
</dbReference>
<feature type="region of interest" description="Disordered" evidence="7">
    <location>
        <begin position="171"/>
        <end position="197"/>
    </location>
</feature>
<proteinExistence type="inferred from homology"/>
<dbReference type="SUPFAM" id="SSF100920">
    <property type="entry name" value="Heat shock protein 70kD (HSP70), peptide-binding domain"/>
    <property type="match status" value="1"/>
</dbReference>
<dbReference type="Gene3D" id="3.90.640.10">
    <property type="entry name" value="Actin, Chain A, domain 4"/>
    <property type="match status" value="1"/>
</dbReference>
<comment type="function">
    <text evidence="6">Component of the ribosome-associated complex (RAC), a complex involved in folding or maintaining nascent polypeptides in a folding-competent state. In the RAC complex, binds to the nascent polypeptide chain, while DNAJC2 stimulates its ATPase activity.</text>
</comment>
<evidence type="ECO:0000259" key="8">
    <source>
        <dbReference type="Pfam" id="PF13837"/>
    </source>
</evidence>
<sequence>MATSNSSAGIRWSRQETRTLLSILGEAEYIQRLQTVHHNADVYQAVSKRMQQEGFRRTERQCRSKFKVLKALYLKAYVAQATSMGDPPHCPFYDTLDQLLRNQVVTDPDNLMEDAAWAKHCDQNLTASDTPGEERTSILGPKRTQAADHQPLLKTVKESDGNCQLRISDQVQESSDLEDSWDESSGAGCSQGTPSYSSSHHLFRGAVAPCQSSPMTRQGVSGEPSPCTSTGRNTPGVASAQQPPGSSSRVPFVSGGDRPLTSEPPPRWARRRRRSVARTIAAELAENRRLARELSKREEEKLDRLIAIGEEASAQQDTANELRRDAVLAVRRLATAVEEATGAFQLGLEKLLQSSDDPQAQKYISESKCLVIEKNGKLRYEIDTGEETKFVNPEDVARLIFSKMKETAHSVLGPDANDVVITVPFDFGEKQKNALGEAARAAGFNVLRLIHEPSAALLAYGIGQDSPTGKRSFKHDVRGNARAMMKLMNSADTAKHSLSTLGSANCFLDSLYEGQDFDCNVSRARFELLCSPLFNKCIEAIRGLLEQSGFTADDINKVVLCGGSSRIPRLQQMIKELFPAVELLNSIPPDEVIPIGAAIEAGILIGKENLLVEDSLKIECSAKDILVKGVDESGANSFRVLFPSGTPLPARRQHMLQAPGSISSVCLELYESDGKNSAKEENKFAQVVLQDLDKKENGLRDILAVLTMKRDGSLHVTCTDQETGKCEAITIEVAS</sequence>
<feature type="region of interest" description="Disordered" evidence="7">
    <location>
        <begin position="212"/>
        <end position="274"/>
    </location>
</feature>
<dbReference type="Pfam" id="PF00012">
    <property type="entry name" value="HSP70"/>
    <property type="match status" value="2"/>
</dbReference>
<reference evidence="9" key="1">
    <citation type="submission" date="2025-05" db="UniProtKB">
        <authorList>
            <consortium name="Ensembl"/>
        </authorList>
    </citation>
    <scope>IDENTIFICATION</scope>
</reference>
<evidence type="ECO:0000256" key="2">
    <source>
        <dbReference type="ARBA" id="ARBA00011347"/>
    </source>
</evidence>
<dbReference type="Gene3D" id="3.30.420.40">
    <property type="match status" value="3"/>
</dbReference>
<evidence type="ECO:0000256" key="7">
    <source>
        <dbReference type="SAM" id="MobiDB-lite"/>
    </source>
</evidence>
<dbReference type="SUPFAM" id="SSF53067">
    <property type="entry name" value="Actin-like ATPase domain"/>
    <property type="match status" value="2"/>
</dbReference>
<dbReference type="FunFam" id="3.90.640.10:FF:000010">
    <property type="entry name" value="heat shock 70 kDa protein 14"/>
    <property type="match status" value="1"/>
</dbReference>
<evidence type="ECO:0000313" key="10">
    <source>
        <dbReference type="Proteomes" id="UP000694570"/>
    </source>
</evidence>
<dbReference type="Ensembl" id="ENSSSCT00040034445.1">
    <property type="protein sequence ID" value="ENSSSCP00040014226.1"/>
    <property type="gene ID" value="ENSSSCG00040024977.1"/>
</dbReference>
<dbReference type="InterPro" id="IPR044822">
    <property type="entry name" value="Myb_DNA-bind_4"/>
</dbReference>
<dbReference type="InterPro" id="IPR018181">
    <property type="entry name" value="Heat_shock_70_CS"/>
</dbReference>
<dbReference type="AlphaFoldDB" id="A0A8D1C536"/>
<keyword evidence="5" id="KW-0067">ATP-binding</keyword>
<dbReference type="FunFam" id="3.30.420.40:FF:000433">
    <property type="entry name" value="Heat shock protein family A (Hsp70) member 14"/>
    <property type="match status" value="1"/>
</dbReference>
<evidence type="ECO:0000313" key="9">
    <source>
        <dbReference type="Ensembl" id="ENSSSCP00030018385.1"/>
    </source>
</evidence>
<dbReference type="Gene3D" id="2.60.34.10">
    <property type="entry name" value="Substrate Binding Domain Of DNAk, Chain A, domain 1"/>
    <property type="match status" value="1"/>
</dbReference>
<feature type="compositionally biased region" description="Polar residues" evidence="7">
    <location>
        <begin position="187"/>
        <end position="197"/>
    </location>
</feature>
<dbReference type="FunFam" id="1.10.10.60:FF:000032">
    <property type="entry name" value="Zinc finger and SCAN domain-containing 20"/>
    <property type="match status" value="1"/>
</dbReference>
<dbReference type="Ensembl" id="ENSSSCT00050004073.1">
    <property type="protein sequence ID" value="ENSSSCP00050001554.1"/>
    <property type="gene ID" value="ENSSSCG00050003099.1"/>
</dbReference>
<evidence type="ECO:0000256" key="5">
    <source>
        <dbReference type="ARBA" id="ARBA00022840"/>
    </source>
</evidence>
<dbReference type="Ensembl" id="ENSSSCT00030039965.1">
    <property type="protein sequence ID" value="ENSSSCP00030018385.1"/>
    <property type="gene ID" value="ENSSSCG00030028526.1"/>
</dbReference>